<dbReference type="Gene3D" id="3.20.100.30">
    <property type="entry name" value="VTC, catalytic tunnel domain"/>
    <property type="match status" value="1"/>
</dbReference>
<gene>
    <name evidence="3" type="ORF">GCM10011354_16540</name>
</gene>
<evidence type="ECO:0000313" key="3">
    <source>
        <dbReference type="EMBL" id="GGI05925.1"/>
    </source>
</evidence>
<evidence type="ECO:0000313" key="4">
    <source>
        <dbReference type="Proteomes" id="UP000650511"/>
    </source>
</evidence>
<dbReference type="Pfam" id="PF09359">
    <property type="entry name" value="VTC"/>
    <property type="match status" value="1"/>
</dbReference>
<dbReference type="OrthoDB" id="148766at2"/>
<organism evidence="3 4">
    <name type="scientific">Egicoccus halophilus</name>
    <dbReference type="NCBI Taxonomy" id="1670830"/>
    <lineage>
        <taxon>Bacteria</taxon>
        <taxon>Bacillati</taxon>
        <taxon>Actinomycetota</taxon>
        <taxon>Nitriliruptoria</taxon>
        <taxon>Egicoccales</taxon>
        <taxon>Egicoccaceae</taxon>
        <taxon>Egicoccus</taxon>
    </lineage>
</organism>
<accession>A0A8J3AA68</accession>
<evidence type="ECO:0000256" key="1">
    <source>
        <dbReference type="SAM" id="MobiDB-lite"/>
    </source>
</evidence>
<dbReference type="RefSeq" id="WP_130648605.1">
    <property type="nucleotide sequence ID" value="NZ_BMHA01000005.1"/>
</dbReference>
<dbReference type="InterPro" id="IPR042267">
    <property type="entry name" value="VTC_sf"/>
</dbReference>
<dbReference type="Proteomes" id="UP000650511">
    <property type="component" value="Unassembled WGS sequence"/>
</dbReference>
<protein>
    <submittedName>
        <fullName evidence="3">VTC domain-containing protein</fullName>
    </submittedName>
</protein>
<reference evidence="3" key="1">
    <citation type="journal article" date="2014" name="Int. J. Syst. Evol. Microbiol.">
        <title>Complete genome sequence of Corynebacterium casei LMG S-19264T (=DSM 44701T), isolated from a smear-ripened cheese.</title>
        <authorList>
            <consortium name="US DOE Joint Genome Institute (JGI-PGF)"/>
            <person name="Walter F."/>
            <person name="Albersmeier A."/>
            <person name="Kalinowski J."/>
            <person name="Ruckert C."/>
        </authorList>
    </citation>
    <scope>NUCLEOTIDE SEQUENCE</scope>
    <source>
        <strain evidence="3">CGMCC 1.14988</strain>
    </source>
</reference>
<dbReference type="CDD" id="cd07750">
    <property type="entry name" value="PolyPPase_VTC_like"/>
    <property type="match status" value="1"/>
</dbReference>
<dbReference type="EMBL" id="BMHA01000005">
    <property type="protein sequence ID" value="GGI05925.1"/>
    <property type="molecule type" value="Genomic_DNA"/>
</dbReference>
<comment type="caution">
    <text evidence="3">The sequence shown here is derived from an EMBL/GenBank/DDBJ whole genome shotgun (WGS) entry which is preliminary data.</text>
</comment>
<feature type="domain" description="VTC" evidence="2">
    <location>
        <begin position="26"/>
        <end position="246"/>
    </location>
</feature>
<feature type="region of interest" description="Disordered" evidence="1">
    <location>
        <begin position="185"/>
        <end position="204"/>
    </location>
</feature>
<evidence type="ECO:0000259" key="2">
    <source>
        <dbReference type="Pfam" id="PF09359"/>
    </source>
</evidence>
<keyword evidence="4" id="KW-1185">Reference proteome</keyword>
<sequence>MIDALLAALPGVRLDELPAEAGLQRRYDAKYLVPLARLPDLVGVLAADVHALEVEGRRSTAYSSVYFDTAELLTFTDHLKDRRRRFKVRTRCYGEAEPLLEVKYKGLRGQTVKERFRHTGRAADQLDTTGIAQVRQALAGHYPDEVPSDLNPVLMTRYRRSTLVGLDAGERVTIDRNLVVVDLGEPAPGHRPAGTPQRRPSAAGLGGSHAIVEVKSSRFAGPSHVALRSLGLRPDRLSKYCLGVTVTRPTVRGNPWLPVLRKLVERDDAA</sequence>
<dbReference type="InterPro" id="IPR018966">
    <property type="entry name" value="VTC_domain"/>
</dbReference>
<dbReference type="GO" id="GO:0006799">
    <property type="term" value="P:polyphosphate biosynthetic process"/>
    <property type="evidence" value="ECO:0007669"/>
    <property type="project" value="UniProtKB-ARBA"/>
</dbReference>
<dbReference type="AlphaFoldDB" id="A0A8J3AA68"/>
<name>A0A8J3AA68_9ACTN</name>
<proteinExistence type="predicted"/>
<reference evidence="3" key="2">
    <citation type="submission" date="2020-09" db="EMBL/GenBank/DDBJ databases">
        <authorList>
            <person name="Sun Q."/>
            <person name="Zhou Y."/>
        </authorList>
    </citation>
    <scope>NUCLEOTIDE SEQUENCE</scope>
    <source>
        <strain evidence="3">CGMCC 1.14988</strain>
    </source>
</reference>